<dbReference type="Pfam" id="PF00450">
    <property type="entry name" value="Peptidase_S10"/>
    <property type="match status" value="1"/>
</dbReference>
<dbReference type="InterPro" id="IPR033124">
    <property type="entry name" value="Ser_caboxypep_his_AS"/>
</dbReference>
<dbReference type="STRING" id="1097556.R4XFY1"/>
<evidence type="ECO:0000313" key="8">
    <source>
        <dbReference type="Proteomes" id="UP000013776"/>
    </source>
</evidence>
<comment type="similarity">
    <text evidence="1 6">Belongs to the peptidase S10 family.</text>
</comment>
<dbReference type="InterPro" id="IPR029058">
    <property type="entry name" value="AB_hydrolase_fold"/>
</dbReference>
<evidence type="ECO:0000256" key="2">
    <source>
        <dbReference type="ARBA" id="ARBA00022645"/>
    </source>
</evidence>
<organism evidence="7 8">
    <name type="scientific">Taphrina deformans (strain PYCC 5710 / ATCC 11124 / CBS 356.35 / IMI 108563 / JCM 9778 / NBRC 8474)</name>
    <name type="common">Peach leaf curl fungus</name>
    <name type="synonym">Lalaria deformans</name>
    <dbReference type="NCBI Taxonomy" id="1097556"/>
    <lineage>
        <taxon>Eukaryota</taxon>
        <taxon>Fungi</taxon>
        <taxon>Dikarya</taxon>
        <taxon>Ascomycota</taxon>
        <taxon>Taphrinomycotina</taxon>
        <taxon>Taphrinomycetes</taxon>
        <taxon>Taphrinales</taxon>
        <taxon>Taphrinaceae</taxon>
        <taxon>Taphrina</taxon>
    </lineage>
</organism>
<sequence>MLSRVLTNVLALTTLVSSREVQRRSIAHLGELSLVHKRSPLAVDDATVAGNSSFLVNGTGIPDVNFDVGDSYAGLMPISSLANETKQLYFWYFPSANASSTDITFWLNGGPGCSSLEGLLQENGPFIWQYGTYLPVPNPYSWTNLTNMVWVEQPVGTGFTQGTPDATGEFDVSQQFLGFLQQFFQEFPSLQNKNMYISGESYAGRYIPYIASAVHNYTESTNATSFNSSKIPNLKGTMIYDGVYTADVYQSEMTANRFVQANRELWNLNSTFMAQLANESAACGYEDYLNRYLVYPAVPMPAFNQTATSSCDLWDEALNAAFLVNPCFNLYHITDTCPLLWDVLGFPGSFEYTPPGATIYFNRTDVQTAINAPVQPWSECTSTDVFLNGTDSSPDVYISILPGVIERNERTIIGQGNWDYIIMSEGTKLAIQNMTWGGKQGFDTQPSTPFIVEAEGTTGIYHEERGLTYIEIAGSGHMVPQYAPGSAYKMLQYLLGQIGTLDVSTSGVNGTGTIVSSNATEYRSTLARGIRRDSF</sequence>
<dbReference type="VEuPathDB" id="FungiDB:TAPDE_002175"/>
<dbReference type="OrthoDB" id="443318at2759"/>
<dbReference type="PROSITE" id="PS00131">
    <property type="entry name" value="CARBOXYPEPT_SER_SER"/>
    <property type="match status" value="1"/>
</dbReference>
<dbReference type="MEROPS" id="S10.014"/>
<dbReference type="PRINTS" id="PR00724">
    <property type="entry name" value="CRBOXYPTASEC"/>
</dbReference>
<feature type="signal peptide" evidence="6">
    <location>
        <begin position="1"/>
        <end position="18"/>
    </location>
</feature>
<name>R4XFY1_TAPDE</name>
<accession>R4XFY1</accession>
<dbReference type="PANTHER" id="PTHR11802:SF479">
    <property type="entry name" value="CARBOXYPEPTIDASE"/>
    <property type="match status" value="1"/>
</dbReference>
<dbReference type="InterPro" id="IPR001563">
    <property type="entry name" value="Peptidase_S10"/>
</dbReference>
<evidence type="ECO:0000256" key="5">
    <source>
        <dbReference type="ARBA" id="ARBA00023180"/>
    </source>
</evidence>
<dbReference type="PROSITE" id="PS00560">
    <property type="entry name" value="CARBOXYPEPT_SER_HIS"/>
    <property type="match status" value="1"/>
</dbReference>
<dbReference type="eggNOG" id="KOG1282">
    <property type="taxonomic scope" value="Eukaryota"/>
</dbReference>
<keyword evidence="4 6" id="KW-0378">Hydrolase</keyword>
<dbReference type="PANTHER" id="PTHR11802">
    <property type="entry name" value="SERINE PROTEASE FAMILY S10 SERINE CARBOXYPEPTIDASE"/>
    <property type="match status" value="1"/>
</dbReference>
<keyword evidence="3 6" id="KW-0645">Protease</keyword>
<dbReference type="GO" id="GO:0004185">
    <property type="term" value="F:serine-type carboxypeptidase activity"/>
    <property type="evidence" value="ECO:0007669"/>
    <property type="project" value="UniProtKB-UniRule"/>
</dbReference>
<dbReference type="EC" id="3.4.16.-" evidence="6"/>
<protein>
    <recommendedName>
        <fullName evidence="6">Carboxypeptidase</fullName>
        <ecNumber evidence="6">3.4.16.-</ecNumber>
    </recommendedName>
</protein>
<gene>
    <name evidence="7" type="ORF">TAPDE_002175</name>
</gene>
<evidence type="ECO:0000256" key="1">
    <source>
        <dbReference type="ARBA" id="ARBA00009431"/>
    </source>
</evidence>
<dbReference type="SUPFAM" id="SSF53474">
    <property type="entry name" value="alpha/beta-Hydrolases"/>
    <property type="match status" value="1"/>
</dbReference>
<evidence type="ECO:0000256" key="3">
    <source>
        <dbReference type="ARBA" id="ARBA00022670"/>
    </source>
</evidence>
<keyword evidence="5" id="KW-0325">Glycoprotein</keyword>
<dbReference type="AlphaFoldDB" id="R4XFY1"/>
<dbReference type="Proteomes" id="UP000013776">
    <property type="component" value="Unassembled WGS sequence"/>
</dbReference>
<evidence type="ECO:0000256" key="6">
    <source>
        <dbReference type="RuleBase" id="RU361156"/>
    </source>
</evidence>
<evidence type="ECO:0000256" key="4">
    <source>
        <dbReference type="ARBA" id="ARBA00022801"/>
    </source>
</evidence>
<dbReference type="GO" id="GO:0006508">
    <property type="term" value="P:proteolysis"/>
    <property type="evidence" value="ECO:0007669"/>
    <property type="project" value="UniProtKB-KW"/>
</dbReference>
<keyword evidence="6" id="KW-0732">Signal</keyword>
<reference evidence="7 8" key="1">
    <citation type="journal article" date="2013" name="MBio">
        <title>Genome sequencing of the plant pathogen Taphrina deformans, the causal agent of peach leaf curl.</title>
        <authorList>
            <person name="Cisse O.H."/>
            <person name="Almeida J.M.G.C.F."/>
            <person name="Fonseca A."/>
            <person name="Kumar A.A."/>
            <person name="Salojaervi J."/>
            <person name="Overmyer K."/>
            <person name="Hauser P.M."/>
            <person name="Pagni M."/>
        </authorList>
    </citation>
    <scope>NUCLEOTIDE SEQUENCE [LARGE SCALE GENOMIC DNA]</scope>
    <source>
        <strain evidence="8">PYCC 5710 / ATCC 11124 / CBS 356.35 / IMI 108563 / JCM 9778 / NBRC 8474</strain>
    </source>
</reference>
<dbReference type="InterPro" id="IPR018202">
    <property type="entry name" value="Ser_caboxypep_ser_AS"/>
</dbReference>
<keyword evidence="2 6" id="KW-0121">Carboxypeptidase</keyword>
<dbReference type="EMBL" id="CAHR02000076">
    <property type="protein sequence ID" value="CCG82284.1"/>
    <property type="molecule type" value="Genomic_DNA"/>
</dbReference>
<feature type="chain" id="PRO_5005145431" description="Carboxypeptidase" evidence="6">
    <location>
        <begin position="19"/>
        <end position="535"/>
    </location>
</feature>
<comment type="caution">
    <text evidence="7">The sequence shown here is derived from an EMBL/GenBank/DDBJ whole genome shotgun (WGS) entry which is preliminary data.</text>
</comment>
<proteinExistence type="inferred from homology"/>
<keyword evidence="8" id="KW-1185">Reference proteome</keyword>
<evidence type="ECO:0000313" key="7">
    <source>
        <dbReference type="EMBL" id="CCG82284.1"/>
    </source>
</evidence>
<dbReference type="Gene3D" id="3.40.50.1820">
    <property type="entry name" value="alpha/beta hydrolase"/>
    <property type="match status" value="1"/>
</dbReference>